<organism evidence="2 3">
    <name type="scientific">Digitaria exilis</name>
    <dbReference type="NCBI Taxonomy" id="1010633"/>
    <lineage>
        <taxon>Eukaryota</taxon>
        <taxon>Viridiplantae</taxon>
        <taxon>Streptophyta</taxon>
        <taxon>Embryophyta</taxon>
        <taxon>Tracheophyta</taxon>
        <taxon>Spermatophyta</taxon>
        <taxon>Magnoliopsida</taxon>
        <taxon>Liliopsida</taxon>
        <taxon>Poales</taxon>
        <taxon>Poaceae</taxon>
        <taxon>PACMAD clade</taxon>
        <taxon>Panicoideae</taxon>
        <taxon>Panicodae</taxon>
        <taxon>Paniceae</taxon>
        <taxon>Anthephorinae</taxon>
        <taxon>Digitaria</taxon>
    </lineage>
</organism>
<dbReference type="AlphaFoldDB" id="A0A835AC73"/>
<gene>
    <name evidence="2" type="ORF">HU200_062921</name>
</gene>
<dbReference type="Proteomes" id="UP000636709">
    <property type="component" value="Unassembled WGS sequence"/>
</dbReference>
<feature type="domain" description="At1g61320/AtMIF1 LRR" evidence="1">
    <location>
        <begin position="120"/>
        <end position="425"/>
    </location>
</feature>
<name>A0A835AC73_9POAL</name>
<feature type="domain" description="At1g61320/AtMIF1 LRR" evidence="1">
    <location>
        <begin position="56"/>
        <end position="119"/>
    </location>
</feature>
<evidence type="ECO:0000313" key="3">
    <source>
        <dbReference type="Proteomes" id="UP000636709"/>
    </source>
</evidence>
<dbReference type="PANTHER" id="PTHR34145">
    <property type="entry name" value="OS02G0105600 PROTEIN"/>
    <property type="match status" value="1"/>
</dbReference>
<dbReference type="OrthoDB" id="647634at2759"/>
<dbReference type="Gene3D" id="3.80.10.10">
    <property type="entry name" value="Ribonuclease Inhibitor"/>
    <property type="match status" value="1"/>
</dbReference>
<dbReference type="PANTHER" id="PTHR34145:SF8">
    <property type="entry name" value="OS05G0538250 PROTEIN"/>
    <property type="match status" value="1"/>
</dbReference>
<dbReference type="Pfam" id="PF23622">
    <property type="entry name" value="LRR_At1g61320_AtMIF1"/>
    <property type="match status" value="2"/>
</dbReference>
<accession>A0A835AC73</accession>
<evidence type="ECO:0000313" key="2">
    <source>
        <dbReference type="EMBL" id="KAF8652189.1"/>
    </source>
</evidence>
<dbReference type="InterPro" id="IPR053772">
    <property type="entry name" value="At1g61320/At1g61330-like"/>
</dbReference>
<keyword evidence="3" id="KW-1185">Reference proteome</keyword>
<dbReference type="InterPro" id="IPR032675">
    <property type="entry name" value="LRR_dom_sf"/>
</dbReference>
<proteinExistence type="predicted"/>
<protein>
    <recommendedName>
        <fullName evidence="1">At1g61320/AtMIF1 LRR domain-containing protein</fullName>
    </recommendedName>
</protein>
<sequence length="444" mass="50702">MPLEDAARAACVSREFLRSWRRYPRLALREGTLALTDKRYREHVTESYFVNKIDHILKNRSHIVLKAFILHLYPCPNMDASYIDKWLQFALRPGIEELAFEMSSLKRRVKYNFPCSLLSVGCCKSLTSLHLCGVHITGEELGHFVSNCDALVQLVISVCNYITCFRVPGILWHLEHFNVRECQKLRVIDINAPKLSNFVCWDDLPQQISLGAAVKNITMIGSKPNMICYARAKLPFFMPTVETLTVESHCEKVKTPMMSSKFLNLKYLDIYLMDGSELYRNDHFCLVSFLDASPALETFVLRVATDDSLRPDSILRHLDGPQLHLRQMPECLHKNLKNVMISRFTSAKSLIELTRHIVQNALALEWLTLDTAGGCASRTSAKTDKCQHMCKDGLREARKAMEAVRRYIEGIVLPSTNFNVLEPCSQCECEGHNCSQCGYQEPIF</sequence>
<evidence type="ECO:0000259" key="1">
    <source>
        <dbReference type="Pfam" id="PF23622"/>
    </source>
</evidence>
<dbReference type="EMBL" id="JACEFO010002669">
    <property type="protein sequence ID" value="KAF8652189.1"/>
    <property type="molecule type" value="Genomic_DNA"/>
</dbReference>
<reference evidence="2" key="1">
    <citation type="submission" date="2020-07" db="EMBL/GenBank/DDBJ databases">
        <title>Genome sequence and genetic diversity analysis of an under-domesticated orphan crop, white fonio (Digitaria exilis).</title>
        <authorList>
            <person name="Bennetzen J.L."/>
            <person name="Chen S."/>
            <person name="Ma X."/>
            <person name="Wang X."/>
            <person name="Yssel A.E.J."/>
            <person name="Chaluvadi S.R."/>
            <person name="Johnson M."/>
            <person name="Gangashetty P."/>
            <person name="Hamidou F."/>
            <person name="Sanogo M.D."/>
            <person name="Zwaenepoel A."/>
            <person name="Wallace J."/>
            <person name="Van De Peer Y."/>
            <person name="Van Deynze A."/>
        </authorList>
    </citation>
    <scope>NUCLEOTIDE SEQUENCE</scope>
    <source>
        <tissue evidence="2">Leaves</tissue>
    </source>
</reference>
<comment type="caution">
    <text evidence="2">The sequence shown here is derived from an EMBL/GenBank/DDBJ whole genome shotgun (WGS) entry which is preliminary data.</text>
</comment>
<dbReference type="InterPro" id="IPR055357">
    <property type="entry name" value="LRR_At1g61320_AtMIF1"/>
</dbReference>
<dbReference type="SUPFAM" id="SSF52058">
    <property type="entry name" value="L domain-like"/>
    <property type="match status" value="1"/>
</dbReference>